<evidence type="ECO:0000313" key="10">
    <source>
        <dbReference type="Proteomes" id="UP000054007"/>
    </source>
</evidence>
<evidence type="ECO:0000259" key="8">
    <source>
        <dbReference type="PROSITE" id="PS50850"/>
    </source>
</evidence>
<proteinExistence type="predicted"/>
<keyword evidence="6" id="KW-0325">Glycoprotein</keyword>
<dbReference type="GO" id="GO:0140115">
    <property type="term" value="P:export across plasma membrane"/>
    <property type="evidence" value="ECO:0007669"/>
    <property type="project" value="UniProtKB-ARBA"/>
</dbReference>
<dbReference type="EMBL" id="KN880438">
    <property type="protein sequence ID" value="KIY73076.1"/>
    <property type="molecule type" value="Genomic_DNA"/>
</dbReference>
<dbReference type="PRINTS" id="PR01035">
    <property type="entry name" value="TCRTETA"/>
</dbReference>
<dbReference type="Proteomes" id="UP000054007">
    <property type="component" value="Unassembled WGS sequence"/>
</dbReference>
<dbReference type="GO" id="GO:0015137">
    <property type="term" value="F:citrate transmembrane transporter activity"/>
    <property type="evidence" value="ECO:0007669"/>
    <property type="project" value="UniProtKB-ARBA"/>
</dbReference>
<evidence type="ECO:0000256" key="3">
    <source>
        <dbReference type="ARBA" id="ARBA00022692"/>
    </source>
</evidence>
<dbReference type="GO" id="GO:0005886">
    <property type="term" value="C:plasma membrane"/>
    <property type="evidence" value="ECO:0007669"/>
    <property type="project" value="TreeGrafter"/>
</dbReference>
<feature type="transmembrane region" description="Helical" evidence="7">
    <location>
        <begin position="57"/>
        <end position="82"/>
    </location>
</feature>
<dbReference type="AlphaFoldDB" id="A0A0D7BTX9"/>
<dbReference type="STRING" id="1314674.A0A0D7BTX9"/>
<dbReference type="SUPFAM" id="SSF103473">
    <property type="entry name" value="MFS general substrate transporter"/>
    <property type="match status" value="1"/>
</dbReference>
<dbReference type="FunFam" id="1.20.1250.20:FF:000172">
    <property type="entry name" value="MFS multidrug resistance transporter"/>
    <property type="match status" value="1"/>
</dbReference>
<dbReference type="InterPro" id="IPR036259">
    <property type="entry name" value="MFS_trans_sf"/>
</dbReference>
<gene>
    <name evidence="9" type="ORF">CYLTODRAFT_270795</name>
</gene>
<evidence type="ECO:0000313" key="9">
    <source>
        <dbReference type="EMBL" id="KIY73076.1"/>
    </source>
</evidence>
<feature type="transmembrane region" description="Helical" evidence="7">
    <location>
        <begin position="216"/>
        <end position="235"/>
    </location>
</feature>
<evidence type="ECO:0000256" key="7">
    <source>
        <dbReference type="SAM" id="Phobius"/>
    </source>
</evidence>
<dbReference type="CDD" id="cd17323">
    <property type="entry name" value="MFS_Tpo1_MDR_like"/>
    <property type="match status" value="1"/>
</dbReference>
<comment type="subcellular location">
    <subcellularLocation>
        <location evidence="1">Membrane</location>
        <topology evidence="1">Multi-pass membrane protein</topology>
    </subcellularLocation>
</comment>
<dbReference type="PANTHER" id="PTHR23502">
    <property type="entry name" value="MAJOR FACILITATOR SUPERFAMILY"/>
    <property type="match status" value="1"/>
</dbReference>
<dbReference type="Gene3D" id="1.20.1250.20">
    <property type="entry name" value="MFS general substrate transporter like domains"/>
    <property type="match status" value="1"/>
</dbReference>
<feature type="domain" description="Major facilitator superfamily (MFS) profile" evidence="8">
    <location>
        <begin position="59"/>
        <end position="507"/>
    </location>
</feature>
<accession>A0A0D7BTX9</accession>
<keyword evidence="2" id="KW-0813">Transport</keyword>
<evidence type="ECO:0000256" key="2">
    <source>
        <dbReference type="ARBA" id="ARBA00022448"/>
    </source>
</evidence>
<dbReference type="InterPro" id="IPR001958">
    <property type="entry name" value="Tet-R_TetA/multi-R_MdtG-like"/>
</dbReference>
<evidence type="ECO:0000256" key="4">
    <source>
        <dbReference type="ARBA" id="ARBA00022989"/>
    </source>
</evidence>
<keyword evidence="4 7" id="KW-1133">Transmembrane helix</keyword>
<feature type="transmembrane region" description="Helical" evidence="7">
    <location>
        <begin position="396"/>
        <end position="415"/>
    </location>
</feature>
<feature type="transmembrane region" description="Helical" evidence="7">
    <location>
        <begin position="125"/>
        <end position="151"/>
    </location>
</feature>
<sequence>MGRADAERTMSLGRSRTLTLANDTPASSTSHSGDATIENQPAREEEVFTVFTSWEKWFLVILTSFGAMFSPLTATIYLPAIPTLTKVFHKSTELINITVTVYMIFQGLSPMLFGTLADNYGRRPIFAICLFVLACSCIGLALVPTSAYWLLIVLRCLQSAGSASTIALGAGVIGDISTPAERGGYFGVWNMGPNLGPALGPVIGGLLAQNLGWRSIFWFLCIASFVCFLVMVLFLPETLRAIVGNGSIIPSKIYRPVIPIVGRSIPNSSTTRPPKKPFKNPFLLFREWDIVLLLLMNGFYNAFFYSVLASLSSLFSKHYPHLSETQIGLCYLATSGGMVLGTLTNGRLLDIQYKKFLRQLATARGVPAESLNIREKYGLADDYPVEKARLLNLPPMTLLLGLVIAGYGWCVQYSVNLAAPLILQTVAAALTMSSMSASQTLIVDWLPNQGSSITACNNLLRCTIAAGCVAIMDVVLNAIKPGWTYVIFGALCFLIIPLIYLVIMAGPGRRKVRKAKAQLEEERFAAASARK</sequence>
<keyword evidence="5 7" id="KW-0472">Membrane</keyword>
<protein>
    <submittedName>
        <fullName evidence="9">MFS general substrate transporter</fullName>
    </submittedName>
</protein>
<dbReference type="InterPro" id="IPR011701">
    <property type="entry name" value="MFS"/>
</dbReference>
<name>A0A0D7BTX9_9AGAR</name>
<evidence type="ECO:0000256" key="6">
    <source>
        <dbReference type="ARBA" id="ARBA00023180"/>
    </source>
</evidence>
<dbReference type="PANTHER" id="PTHR23502:SF51">
    <property type="entry name" value="QUINIDINE RESISTANCE PROTEIN 1-RELATED"/>
    <property type="match status" value="1"/>
</dbReference>
<dbReference type="PROSITE" id="PS50850">
    <property type="entry name" value="MFS"/>
    <property type="match status" value="1"/>
</dbReference>
<dbReference type="OrthoDB" id="440553at2759"/>
<reference evidence="9 10" key="1">
    <citation type="journal article" date="2015" name="Fungal Genet. Biol.">
        <title>Evolution of novel wood decay mechanisms in Agaricales revealed by the genome sequences of Fistulina hepatica and Cylindrobasidium torrendii.</title>
        <authorList>
            <person name="Floudas D."/>
            <person name="Held B.W."/>
            <person name="Riley R."/>
            <person name="Nagy L.G."/>
            <person name="Koehler G."/>
            <person name="Ransdell A.S."/>
            <person name="Younus H."/>
            <person name="Chow J."/>
            <person name="Chiniquy J."/>
            <person name="Lipzen A."/>
            <person name="Tritt A."/>
            <person name="Sun H."/>
            <person name="Haridas S."/>
            <person name="LaButti K."/>
            <person name="Ohm R.A."/>
            <person name="Kues U."/>
            <person name="Blanchette R.A."/>
            <person name="Grigoriev I.V."/>
            <person name="Minto R.E."/>
            <person name="Hibbett D.S."/>
        </authorList>
    </citation>
    <scope>NUCLEOTIDE SEQUENCE [LARGE SCALE GENOMIC DNA]</scope>
    <source>
        <strain evidence="9 10">FP15055 ss-10</strain>
    </source>
</reference>
<feature type="transmembrane region" description="Helical" evidence="7">
    <location>
        <begin position="485"/>
        <end position="506"/>
    </location>
</feature>
<keyword evidence="10" id="KW-1185">Reference proteome</keyword>
<dbReference type="FunFam" id="1.20.1720.10:FF:000009">
    <property type="entry name" value="MFS multidrug transporter"/>
    <property type="match status" value="1"/>
</dbReference>
<dbReference type="Pfam" id="PF07690">
    <property type="entry name" value="MFS_1"/>
    <property type="match status" value="1"/>
</dbReference>
<feature type="transmembrane region" description="Helical" evidence="7">
    <location>
        <begin position="290"/>
        <end position="311"/>
    </location>
</feature>
<keyword evidence="3 7" id="KW-0812">Transmembrane</keyword>
<evidence type="ECO:0000256" key="1">
    <source>
        <dbReference type="ARBA" id="ARBA00004141"/>
    </source>
</evidence>
<evidence type="ECO:0000256" key="5">
    <source>
        <dbReference type="ARBA" id="ARBA00023136"/>
    </source>
</evidence>
<organism evidence="9 10">
    <name type="scientific">Cylindrobasidium torrendii FP15055 ss-10</name>
    <dbReference type="NCBI Taxonomy" id="1314674"/>
    <lineage>
        <taxon>Eukaryota</taxon>
        <taxon>Fungi</taxon>
        <taxon>Dikarya</taxon>
        <taxon>Basidiomycota</taxon>
        <taxon>Agaricomycotina</taxon>
        <taxon>Agaricomycetes</taxon>
        <taxon>Agaricomycetidae</taxon>
        <taxon>Agaricales</taxon>
        <taxon>Marasmiineae</taxon>
        <taxon>Physalacriaceae</taxon>
        <taxon>Cylindrobasidium</taxon>
    </lineage>
</organism>
<dbReference type="InterPro" id="IPR020846">
    <property type="entry name" value="MFS_dom"/>
</dbReference>
<feature type="transmembrane region" description="Helical" evidence="7">
    <location>
        <begin position="94"/>
        <end position="113"/>
    </location>
</feature>